<dbReference type="Pfam" id="PF18318">
    <property type="entry name" value="Gln-synt_C-ter"/>
    <property type="match status" value="1"/>
</dbReference>
<dbReference type="PROSITE" id="PS51987">
    <property type="entry name" value="GS_CATALYTIC"/>
    <property type="match status" value="1"/>
</dbReference>
<dbReference type="InterPro" id="IPR052725">
    <property type="entry name" value="GS_Type-3"/>
</dbReference>
<evidence type="ECO:0000259" key="5">
    <source>
        <dbReference type="PROSITE" id="PS51987"/>
    </source>
</evidence>
<dbReference type="PANTHER" id="PTHR42974:SF1">
    <property type="entry name" value="TYPE-3 GLUTAMINE SYNTHETASE"/>
    <property type="match status" value="1"/>
</dbReference>
<evidence type="ECO:0000256" key="3">
    <source>
        <dbReference type="SAM" id="Coils"/>
    </source>
</evidence>
<feature type="coiled-coil region" evidence="3">
    <location>
        <begin position="644"/>
        <end position="675"/>
    </location>
</feature>
<dbReference type="InterPro" id="IPR008146">
    <property type="entry name" value="Gln_synth_cat_dom"/>
</dbReference>
<dbReference type="Pfam" id="PF00120">
    <property type="entry name" value="Gln-synt_C"/>
    <property type="match status" value="1"/>
</dbReference>
<dbReference type="EMBL" id="FWDM01000017">
    <property type="protein sequence ID" value="SLM12241.1"/>
    <property type="molecule type" value="Genomic_DNA"/>
</dbReference>
<sequence length="717" mass="79096">MNDASSTFSLPDHFGSRCFSNDVMRERLPRSAFEAILEIQAGKRELTLDIAEIVAAAMKEWASDLGATHYTHWFHPLSGLTAEKHESFVSPQPNGGMLMEFSGKELVKGEPDASSFASGGLRATFEARGYTAWDVTSPAFLKRNADRYVLCIPTAFVSYAGHALDKKVPLLRSMEAINRAGLRLLRLLGDTESERIITYAGPEQEYFLVNAELYRKRPDLLLCGRTVLGTMAAKGQELEDHYYGAIEEKAAAFMNELNSELWAMGISAKTQHNEVAPNQFEIACIYSQANIAADANQLVMETIRKVAEHHGMAALLHEKPFAGINGSGKHINWSIGTDKGANLLDPGEVANAPNEKDAAYKFMRFVLFSLAVIEAVDRRAGLLRAATATAGNDRRLGGHEAPPAILSVYLGDPLHDLFDSLETQNGAQKIANAFLELGIRSLPKLPKDFSDRNRTSPFAFTGNKFEFRMVGSSQSVATPLTMLNAAVAEAIEHIALDIEQELSKGISILDAARLAARKSWQEHRRVVFNGNGYSAEWTREAEKRGLPMFRSAVDAIQELTKADNVRMLTSLGIFLAEETEARQVVYLERYSKQIKIEAGMTIDLVRRSVIPATSEAASRYSAACTNIASLGAPSVIQETLAKRIAQLTGKAAEALDRLEKTLNDASHIEDELERAKAFRDSVVPRTDEVREICDELERLTPKDLWPLPTYGELLFTL</sequence>
<dbReference type="InterPro" id="IPR008147">
    <property type="entry name" value="Gln_synt_N"/>
</dbReference>
<evidence type="ECO:0000256" key="2">
    <source>
        <dbReference type="RuleBase" id="RU000384"/>
    </source>
</evidence>
<dbReference type="SMART" id="SM01230">
    <property type="entry name" value="Gln-synt_C"/>
    <property type="match status" value="1"/>
</dbReference>
<dbReference type="PANTHER" id="PTHR42974">
    <property type="entry name" value="GLUTAMINE SYNTHETASE"/>
    <property type="match status" value="1"/>
</dbReference>
<proteinExistence type="inferred from homology"/>
<comment type="similarity">
    <text evidence="1 2">Belongs to the glutamine synthetase family.</text>
</comment>
<accession>A0A3P3XHS2</accession>
<keyword evidence="3" id="KW-0175">Coiled coil</keyword>
<evidence type="ECO:0000313" key="6">
    <source>
        <dbReference type="EMBL" id="SLM12241.1"/>
    </source>
</evidence>
<dbReference type="Gene3D" id="1.20.120.1560">
    <property type="match status" value="1"/>
</dbReference>
<evidence type="ECO:0000256" key="1">
    <source>
        <dbReference type="PROSITE-ProRule" id="PRU01330"/>
    </source>
</evidence>
<reference evidence="6" key="1">
    <citation type="submission" date="2017-02" db="EMBL/GenBank/DDBJ databases">
        <authorList>
            <person name="Regsiter A."/>
            <person name="William W."/>
        </authorList>
    </citation>
    <scope>NUCLEOTIDE SEQUENCE</scope>
    <source>
        <strain evidence="6">Bib</strain>
    </source>
</reference>
<dbReference type="AlphaFoldDB" id="A0A3P3XHS2"/>
<dbReference type="PROSITE" id="PS00181">
    <property type="entry name" value="GLNA_ATP"/>
    <property type="match status" value="1"/>
</dbReference>
<dbReference type="GO" id="GO:0006542">
    <property type="term" value="P:glutamine biosynthetic process"/>
    <property type="evidence" value="ECO:0007669"/>
    <property type="project" value="InterPro"/>
</dbReference>
<dbReference type="InterPro" id="IPR014746">
    <property type="entry name" value="Gln_synth/guanido_kin_cat_dom"/>
</dbReference>
<dbReference type="SUPFAM" id="SSF55931">
    <property type="entry name" value="Glutamine synthetase/guanido kinase"/>
    <property type="match status" value="1"/>
</dbReference>
<keyword evidence="6" id="KW-0436">Ligase</keyword>
<dbReference type="GO" id="GO:0004356">
    <property type="term" value="F:glutamine synthetase activity"/>
    <property type="evidence" value="ECO:0007669"/>
    <property type="project" value="UniProtKB-EC"/>
</dbReference>
<dbReference type="Pfam" id="PF12437">
    <property type="entry name" value="GSIII_N"/>
    <property type="match status" value="1"/>
</dbReference>
<dbReference type="Gene3D" id="3.30.590.10">
    <property type="entry name" value="Glutamine synthetase/guanido kinase, catalytic domain"/>
    <property type="match status" value="1"/>
</dbReference>
<dbReference type="EC" id="6.3.1.2" evidence="6"/>
<dbReference type="PROSITE" id="PS51986">
    <property type="entry name" value="GS_BETA_GRASP"/>
    <property type="match status" value="1"/>
</dbReference>
<evidence type="ECO:0000259" key="4">
    <source>
        <dbReference type="PROSITE" id="PS51986"/>
    </source>
</evidence>
<gene>
    <name evidence="6" type="primary">glnA</name>
    <name evidence="6" type="ORF">SPIROBIBN47_240020</name>
</gene>
<name>A0A3P3XHS2_9SPIR</name>
<protein>
    <submittedName>
        <fullName evidence="6">Glutamine synthetase</fullName>
        <ecNumber evidence="6">6.3.1.2</ecNumber>
    </submittedName>
</protein>
<feature type="domain" description="GS catalytic" evidence="5">
    <location>
        <begin position="166"/>
        <end position="609"/>
    </location>
</feature>
<feature type="domain" description="GS beta-grasp" evidence="4">
    <location>
        <begin position="68"/>
        <end position="161"/>
    </location>
</feature>
<dbReference type="InterPro" id="IPR022147">
    <property type="entry name" value="GSIII_N"/>
</dbReference>
<dbReference type="InterPro" id="IPR027303">
    <property type="entry name" value="Gln_synth_gly_rich_site"/>
</dbReference>
<dbReference type="InterPro" id="IPR040577">
    <property type="entry name" value="Gln-synt_C"/>
</dbReference>
<organism evidence="6">
    <name type="scientific">uncultured spirochete</name>
    <dbReference type="NCBI Taxonomy" id="156406"/>
    <lineage>
        <taxon>Bacteria</taxon>
        <taxon>Pseudomonadati</taxon>
        <taxon>Spirochaetota</taxon>
        <taxon>Spirochaetia</taxon>
        <taxon>Spirochaetales</taxon>
        <taxon>environmental samples</taxon>
    </lineage>
</organism>